<organism evidence="1 2">
    <name type="scientific">Meloidogyne hapla</name>
    <name type="common">Root-knot nematode worm</name>
    <dbReference type="NCBI Taxonomy" id="6305"/>
    <lineage>
        <taxon>Eukaryota</taxon>
        <taxon>Metazoa</taxon>
        <taxon>Ecdysozoa</taxon>
        <taxon>Nematoda</taxon>
        <taxon>Chromadorea</taxon>
        <taxon>Rhabditida</taxon>
        <taxon>Tylenchina</taxon>
        <taxon>Tylenchomorpha</taxon>
        <taxon>Tylenchoidea</taxon>
        <taxon>Meloidogynidae</taxon>
        <taxon>Meloidogyninae</taxon>
        <taxon>Meloidogyne</taxon>
    </lineage>
</organism>
<accession>A0A1I8B8J3</accession>
<name>A0A1I8B8J3_MELHA</name>
<sequence length="184" mass="21834">MDDEYRWLLYEKILYLNQNNDEIKSEEIKHDKIFAEFRISLSLLLSEFYKLENEFLKYSKQTDLQKGKLFENAKEFVKIIKENIFKNLTQLWSTCLIIKINNDLRKIRIENVNKIENILTSYNKKLEMYSNQCKAKGEIIIFREGIILGQLLSLSGLKMNISKSVQELGLDSKKVHIATRQEFD</sequence>
<keyword evidence="1" id="KW-1185">Reference proteome</keyword>
<dbReference type="WBParaSite" id="MhA1_Contig1679.frz3.gene12">
    <property type="protein sequence ID" value="MhA1_Contig1679.frz3.gene12"/>
    <property type="gene ID" value="MhA1_Contig1679.frz3.gene12"/>
</dbReference>
<dbReference type="Proteomes" id="UP000095281">
    <property type="component" value="Unplaced"/>
</dbReference>
<protein>
    <submittedName>
        <fullName evidence="2">Uncharacterized protein</fullName>
    </submittedName>
</protein>
<evidence type="ECO:0000313" key="1">
    <source>
        <dbReference type="Proteomes" id="UP000095281"/>
    </source>
</evidence>
<proteinExistence type="predicted"/>
<evidence type="ECO:0000313" key="2">
    <source>
        <dbReference type="WBParaSite" id="MhA1_Contig1679.frz3.gene12"/>
    </source>
</evidence>
<dbReference type="AlphaFoldDB" id="A0A1I8B8J3"/>
<reference evidence="2" key="1">
    <citation type="submission" date="2016-11" db="UniProtKB">
        <authorList>
            <consortium name="WormBaseParasite"/>
        </authorList>
    </citation>
    <scope>IDENTIFICATION</scope>
</reference>